<gene>
    <name evidence="1" type="ORF">MNBD_GAMMA01-191</name>
</gene>
<evidence type="ECO:0000313" key="1">
    <source>
        <dbReference type="EMBL" id="VAW36445.1"/>
    </source>
</evidence>
<dbReference type="AlphaFoldDB" id="A0A3B0UYT5"/>
<reference evidence="1" key="1">
    <citation type="submission" date="2018-06" db="EMBL/GenBank/DDBJ databases">
        <authorList>
            <person name="Zhirakovskaya E."/>
        </authorList>
    </citation>
    <scope>NUCLEOTIDE SEQUENCE</scope>
</reference>
<sequence length="270" mass="31798">MYAFDIIIKNKNFKEDHDQQNEDWYHLSSNYIYFLERNGQIVKGNHQMIINGNTLRIPVICFEKDSLRLKNCSIYNKEQIQKLEQLAGSKITFELRGRDGENPNYSVPQNSSFYILRCGWESPLLCGNTHRPIPLYSIPHTDHGGVDFDNITFWNQDHERLYGLWLSSREYEVFAQDQLQHIHSAINKRGRKICAKIENLTGIPSYYFLFNYRNLSEQDDKNRKCPVCHKKWSIKGKTSTDFIAFKCDNCRLVSELTTNSDQDEEPLKRQ</sequence>
<dbReference type="EMBL" id="UOEW01000144">
    <property type="protein sequence ID" value="VAW36445.1"/>
    <property type="molecule type" value="Genomic_DNA"/>
</dbReference>
<evidence type="ECO:0008006" key="2">
    <source>
        <dbReference type="Google" id="ProtNLM"/>
    </source>
</evidence>
<name>A0A3B0UYT5_9ZZZZ</name>
<organism evidence="1">
    <name type="scientific">hydrothermal vent metagenome</name>
    <dbReference type="NCBI Taxonomy" id="652676"/>
    <lineage>
        <taxon>unclassified sequences</taxon>
        <taxon>metagenomes</taxon>
        <taxon>ecological metagenomes</taxon>
    </lineage>
</organism>
<dbReference type="InterPro" id="IPR016908">
    <property type="entry name" value="UCP029037"/>
</dbReference>
<accession>A0A3B0UYT5</accession>
<protein>
    <recommendedName>
        <fullName evidence="2">Zn-ribbon-containing, possibly nucleic-acid-binding protein</fullName>
    </recommendedName>
</protein>
<dbReference type="Pfam" id="PF10071">
    <property type="entry name" value="DUF2310"/>
    <property type="match status" value="1"/>
</dbReference>
<proteinExistence type="predicted"/>